<gene>
    <name evidence="2" type="ORF">SRA_01337</name>
    <name evidence="1" type="ORF">SRA_08886</name>
</gene>
<evidence type="ECO:0000313" key="1">
    <source>
        <dbReference type="EMBL" id="EJN94638.1"/>
    </source>
</evidence>
<comment type="caution">
    <text evidence="2">The sequence shown here is derived from an EMBL/GenBank/DDBJ whole genome shotgun (WGS) entry which is preliminary data.</text>
</comment>
<accession>A0ABN0GWT7</accession>
<evidence type="ECO:0000313" key="3">
    <source>
        <dbReference type="Proteomes" id="UP000007815"/>
    </source>
</evidence>
<dbReference type="EMBL" id="AJTZ01000003">
    <property type="protein sequence ID" value="EJN94982.1"/>
    <property type="molecule type" value="Genomic_DNA"/>
</dbReference>
<sequence>MVFNEFKEFSCSFFLKMEEQELIKLIIIAKFIREG</sequence>
<evidence type="ECO:0000313" key="2">
    <source>
        <dbReference type="EMBL" id="EJN94982.1"/>
    </source>
</evidence>
<protein>
    <submittedName>
        <fullName evidence="2">Uncharacterized protein</fullName>
    </submittedName>
</protein>
<organism evidence="2 3">
    <name type="scientific">Streptococcus ratti FA-1 = DSM 20564</name>
    <dbReference type="NCBI Taxonomy" id="699248"/>
    <lineage>
        <taxon>Bacteria</taxon>
        <taxon>Bacillati</taxon>
        <taxon>Bacillota</taxon>
        <taxon>Bacilli</taxon>
        <taxon>Lactobacillales</taxon>
        <taxon>Streptococcaceae</taxon>
        <taxon>Streptococcus</taxon>
    </lineage>
</organism>
<dbReference type="Proteomes" id="UP000007815">
    <property type="component" value="Unassembled WGS sequence"/>
</dbReference>
<proteinExistence type="predicted"/>
<dbReference type="EMBL" id="AJTZ01000005">
    <property type="protein sequence ID" value="EJN94638.1"/>
    <property type="molecule type" value="Genomic_DNA"/>
</dbReference>
<reference evidence="2 3" key="1">
    <citation type="submission" date="2009-12" db="EMBL/GenBank/DDBJ databases">
        <authorList>
            <person name="Lefebure T."/>
            <person name="Cornejo O.E."/>
            <person name="Pavinski Bitar P.D."/>
            <person name="Lang P."/>
            <person name="Stanhope M.J."/>
        </authorList>
    </citation>
    <scope>NUCLEOTIDE SEQUENCE [LARGE SCALE GENOMIC DNA]</scope>
    <source>
        <strain evidence="2 3">FA-1</strain>
    </source>
</reference>
<name>A0ABN0GWT7_STRRT</name>
<keyword evidence="3" id="KW-1185">Reference proteome</keyword>